<comment type="caution">
    <text evidence="3">The sequence shown here is derived from an EMBL/GenBank/DDBJ whole genome shotgun (WGS) entry which is preliminary data.</text>
</comment>
<name>A0A9W7EX49_9STRA</name>
<organism evidence="3 4">
    <name type="scientific">Triparma strigata</name>
    <dbReference type="NCBI Taxonomy" id="1606541"/>
    <lineage>
        <taxon>Eukaryota</taxon>
        <taxon>Sar</taxon>
        <taxon>Stramenopiles</taxon>
        <taxon>Ochrophyta</taxon>
        <taxon>Bolidophyceae</taxon>
        <taxon>Parmales</taxon>
        <taxon>Triparmaceae</taxon>
        <taxon>Triparma</taxon>
    </lineage>
</organism>
<keyword evidence="2" id="KW-1133">Transmembrane helix</keyword>
<dbReference type="OrthoDB" id="434276at2759"/>
<evidence type="ECO:0000256" key="1">
    <source>
        <dbReference type="SAM" id="MobiDB-lite"/>
    </source>
</evidence>
<proteinExistence type="predicted"/>
<evidence type="ECO:0000256" key="2">
    <source>
        <dbReference type="SAM" id="Phobius"/>
    </source>
</evidence>
<dbReference type="InterPro" id="IPR025333">
    <property type="entry name" value="DUF4239"/>
</dbReference>
<accession>A0A9W7EX49</accession>
<evidence type="ECO:0000313" key="4">
    <source>
        <dbReference type="Proteomes" id="UP001165085"/>
    </source>
</evidence>
<feature type="region of interest" description="Disordered" evidence="1">
    <location>
        <begin position="1"/>
        <end position="37"/>
    </location>
</feature>
<dbReference type="EMBL" id="BRXY01000449">
    <property type="protein sequence ID" value="GMH95779.1"/>
    <property type="molecule type" value="Genomic_DNA"/>
</dbReference>
<gene>
    <name evidence="3" type="ORF">TrST_g12698</name>
</gene>
<dbReference type="Proteomes" id="UP001165085">
    <property type="component" value="Unassembled WGS sequence"/>
</dbReference>
<dbReference type="AlphaFoldDB" id="A0A9W7EX49"/>
<keyword evidence="2" id="KW-0812">Transmembrane</keyword>
<feature type="compositionally biased region" description="Polar residues" evidence="1">
    <location>
        <begin position="20"/>
        <end position="32"/>
    </location>
</feature>
<dbReference type="Pfam" id="PF14023">
    <property type="entry name" value="Bestrophin-like"/>
    <property type="match status" value="2"/>
</dbReference>
<feature type="transmembrane region" description="Helical" evidence="2">
    <location>
        <begin position="44"/>
        <end position="63"/>
    </location>
</feature>
<feature type="transmembrane region" description="Helical" evidence="2">
    <location>
        <begin position="286"/>
        <end position="306"/>
    </location>
</feature>
<feature type="transmembrane region" description="Helical" evidence="2">
    <location>
        <begin position="103"/>
        <end position="121"/>
    </location>
</feature>
<reference evidence="4" key="1">
    <citation type="journal article" date="2023" name="Commun. Biol.">
        <title>Genome analysis of Parmales, the sister group of diatoms, reveals the evolutionary specialization of diatoms from phago-mixotrophs to photoautotrophs.</title>
        <authorList>
            <person name="Ban H."/>
            <person name="Sato S."/>
            <person name="Yoshikawa S."/>
            <person name="Yamada K."/>
            <person name="Nakamura Y."/>
            <person name="Ichinomiya M."/>
            <person name="Sato N."/>
            <person name="Blanc-Mathieu R."/>
            <person name="Endo H."/>
            <person name="Kuwata A."/>
            <person name="Ogata H."/>
        </authorList>
    </citation>
    <scope>NUCLEOTIDE SEQUENCE [LARGE SCALE GENOMIC DNA]</scope>
    <source>
        <strain evidence="4">NIES 3701</strain>
    </source>
</reference>
<keyword evidence="4" id="KW-1185">Reference proteome</keyword>
<evidence type="ECO:0000313" key="3">
    <source>
        <dbReference type="EMBL" id="GMH95779.1"/>
    </source>
</evidence>
<protein>
    <submittedName>
        <fullName evidence="3">Uncharacterized protein</fullName>
    </submittedName>
</protein>
<feature type="transmembrane region" description="Helical" evidence="2">
    <location>
        <begin position="318"/>
        <end position="339"/>
    </location>
</feature>
<sequence>MSNSLRCNWSRPPSRRRLHTNLQSTNNPNSPFEPSKMGLNKNPALQPILLLPILFPITSFLFYTPIASGFRTLLEVLNTDRNWIPVDGGAYQIEILTPSINGIVLPSLCILFATLVSTTITQLRDRQLAVRTCLNIESSDLSRLSLILSMIDSCSNPEECETSDNSDRELYSNLGSASLGRPMSIEEGVIQTEKYSLGSSSRVFLRKYVVSLIKESRPGSSGFFSNSATSTPMSSNELNTISSKFYTALSAGTCEMHIADTVQGIVCRLIEYRSRRISSLQTTFPPLHYGILSLLALSISSCFLLETDQEALAFLNALQLKILFTMLVGTFSSLAVVCVDLSDPFGGSYSIGSTVLQLFSLRDSFNENALADVDDDADG</sequence>
<keyword evidence="2" id="KW-0472">Membrane</keyword>